<sequence length="267" mass="29403">MAERNARPDRTTNRRNCTRTASLRWDGTGRTEPQSSADSMPGSVPGCRGDPRGAEMEPQGLLGYGVETPSVTQDLEELSLQPPARRGCPPTLTQRRNALQFRLQQRPPREQLVQQGIMPPLKSPAAFHKQIRSLERARTENFLKHKISSRPERTELVRMHILQESQEEPSLQAAQLRLKRARLADGLEERLAQRPGPLDLLQKNILPADPSLTHALNVGGVYAFDDDSGDALSPEQPANRTPPPVEHGATNGPSPALQVCPAPTSPL</sequence>
<dbReference type="PANTHER" id="PTHR22793:SF5">
    <property type="entry name" value="MYOCARDIN-RELATED TRANSCRIPTION FACTOR B"/>
    <property type="match status" value="1"/>
</dbReference>
<protein>
    <recommendedName>
        <fullName evidence="5">Phosphatase and actin regulator</fullName>
    </recommendedName>
</protein>
<accession>A0AAD7RHH8</accession>
<feature type="repeat" description="RPEL" evidence="4">
    <location>
        <begin position="185"/>
        <end position="210"/>
    </location>
</feature>
<keyword evidence="2 5" id="KW-0677">Repeat</keyword>
<keyword evidence="5" id="KW-0009">Actin-binding</keyword>
<keyword evidence="8" id="KW-1185">Reference proteome</keyword>
<organism evidence="7 8">
    <name type="scientific">Aldrovandia affinis</name>
    <dbReference type="NCBI Taxonomy" id="143900"/>
    <lineage>
        <taxon>Eukaryota</taxon>
        <taxon>Metazoa</taxon>
        <taxon>Chordata</taxon>
        <taxon>Craniata</taxon>
        <taxon>Vertebrata</taxon>
        <taxon>Euteleostomi</taxon>
        <taxon>Actinopterygii</taxon>
        <taxon>Neopterygii</taxon>
        <taxon>Teleostei</taxon>
        <taxon>Notacanthiformes</taxon>
        <taxon>Halosauridae</taxon>
        <taxon>Aldrovandia</taxon>
    </lineage>
</organism>
<evidence type="ECO:0000313" key="7">
    <source>
        <dbReference type="EMBL" id="KAJ8384022.1"/>
    </source>
</evidence>
<dbReference type="PANTHER" id="PTHR22793">
    <property type="entry name" value="MYOCARDIN-RELATED TRANSCRIPTION FACTOR-RELATED"/>
    <property type="match status" value="1"/>
</dbReference>
<name>A0AAD7RHH8_9TELE</name>
<evidence type="ECO:0000256" key="1">
    <source>
        <dbReference type="ARBA" id="ARBA00004123"/>
    </source>
</evidence>
<comment type="subunit">
    <text evidence="5">Binds PPP1CA and actin.</text>
</comment>
<proteinExistence type="inferred from homology"/>
<dbReference type="SMART" id="SM00707">
    <property type="entry name" value="RPEL"/>
    <property type="match status" value="3"/>
</dbReference>
<dbReference type="InterPro" id="IPR004018">
    <property type="entry name" value="RPEL_repeat"/>
</dbReference>
<evidence type="ECO:0000256" key="6">
    <source>
        <dbReference type="SAM" id="MobiDB-lite"/>
    </source>
</evidence>
<dbReference type="GO" id="GO:0004864">
    <property type="term" value="F:protein phosphatase inhibitor activity"/>
    <property type="evidence" value="ECO:0007669"/>
    <property type="project" value="UniProtKB-UniRule"/>
</dbReference>
<dbReference type="GO" id="GO:0005634">
    <property type="term" value="C:nucleus"/>
    <property type="evidence" value="ECO:0007669"/>
    <property type="project" value="UniProtKB-SubCell"/>
</dbReference>
<comment type="caution">
    <text evidence="7">The sequence shown here is derived from an EMBL/GenBank/DDBJ whole genome shotgun (WGS) entry which is preliminary data.</text>
</comment>
<dbReference type="Pfam" id="PF02755">
    <property type="entry name" value="RPEL"/>
    <property type="match status" value="3"/>
</dbReference>
<evidence type="ECO:0000313" key="8">
    <source>
        <dbReference type="Proteomes" id="UP001221898"/>
    </source>
</evidence>
<evidence type="ECO:0000256" key="2">
    <source>
        <dbReference type="ARBA" id="ARBA00022737"/>
    </source>
</evidence>
<dbReference type="GO" id="GO:0045944">
    <property type="term" value="P:positive regulation of transcription by RNA polymerase II"/>
    <property type="evidence" value="ECO:0007669"/>
    <property type="project" value="TreeGrafter"/>
</dbReference>
<keyword evidence="3" id="KW-0539">Nucleus</keyword>
<dbReference type="Gene3D" id="6.10.150.10">
    <property type="match status" value="1"/>
</dbReference>
<comment type="subcellular location">
    <subcellularLocation>
        <location evidence="1">Nucleus</location>
    </subcellularLocation>
</comment>
<evidence type="ECO:0000256" key="3">
    <source>
        <dbReference type="ARBA" id="ARBA00023242"/>
    </source>
</evidence>
<dbReference type="GO" id="GO:0051145">
    <property type="term" value="P:smooth muscle cell differentiation"/>
    <property type="evidence" value="ECO:0007669"/>
    <property type="project" value="TreeGrafter"/>
</dbReference>
<gene>
    <name evidence="7" type="ORF">AAFF_G00212660</name>
</gene>
<feature type="repeat" description="RPEL" evidence="4">
    <location>
        <begin position="97"/>
        <end position="122"/>
    </location>
</feature>
<dbReference type="Gene3D" id="6.10.140.2040">
    <property type="match status" value="1"/>
</dbReference>
<dbReference type="GO" id="GO:0003713">
    <property type="term" value="F:transcription coactivator activity"/>
    <property type="evidence" value="ECO:0007669"/>
    <property type="project" value="TreeGrafter"/>
</dbReference>
<feature type="region of interest" description="Disordered" evidence="6">
    <location>
        <begin position="1"/>
        <end position="66"/>
    </location>
</feature>
<evidence type="ECO:0000256" key="4">
    <source>
        <dbReference type="PROSITE-ProRule" id="PRU00401"/>
    </source>
</evidence>
<dbReference type="AlphaFoldDB" id="A0AAD7RHH8"/>
<reference evidence="7" key="1">
    <citation type="journal article" date="2023" name="Science">
        <title>Genome structures resolve the early diversification of teleost fishes.</title>
        <authorList>
            <person name="Parey E."/>
            <person name="Louis A."/>
            <person name="Montfort J."/>
            <person name="Bouchez O."/>
            <person name="Roques C."/>
            <person name="Iampietro C."/>
            <person name="Lluch J."/>
            <person name="Castinel A."/>
            <person name="Donnadieu C."/>
            <person name="Desvignes T."/>
            <person name="Floi Bucao C."/>
            <person name="Jouanno E."/>
            <person name="Wen M."/>
            <person name="Mejri S."/>
            <person name="Dirks R."/>
            <person name="Jansen H."/>
            <person name="Henkel C."/>
            <person name="Chen W.J."/>
            <person name="Zahm M."/>
            <person name="Cabau C."/>
            <person name="Klopp C."/>
            <person name="Thompson A.W."/>
            <person name="Robinson-Rechavi M."/>
            <person name="Braasch I."/>
            <person name="Lecointre G."/>
            <person name="Bobe J."/>
            <person name="Postlethwait J.H."/>
            <person name="Berthelot C."/>
            <person name="Roest Crollius H."/>
            <person name="Guiguen Y."/>
        </authorList>
    </citation>
    <scope>NUCLEOTIDE SEQUENCE</scope>
    <source>
        <strain evidence="7">NC1722</strain>
    </source>
</reference>
<feature type="repeat" description="RPEL" evidence="4">
    <location>
        <begin position="141"/>
        <end position="166"/>
    </location>
</feature>
<feature type="compositionally biased region" description="Basic and acidic residues" evidence="6">
    <location>
        <begin position="1"/>
        <end position="12"/>
    </location>
</feature>
<dbReference type="InterPro" id="IPR043451">
    <property type="entry name" value="Myocardin-like"/>
</dbReference>
<feature type="region of interest" description="Disordered" evidence="6">
    <location>
        <begin position="223"/>
        <end position="267"/>
    </location>
</feature>
<dbReference type="EMBL" id="JAINUG010000281">
    <property type="protein sequence ID" value="KAJ8384022.1"/>
    <property type="molecule type" value="Genomic_DNA"/>
</dbReference>
<dbReference type="PROSITE" id="PS51073">
    <property type="entry name" value="RPEL"/>
    <property type="match status" value="3"/>
</dbReference>
<dbReference type="Proteomes" id="UP001221898">
    <property type="component" value="Unassembled WGS sequence"/>
</dbReference>
<dbReference type="GO" id="GO:0003779">
    <property type="term" value="F:actin binding"/>
    <property type="evidence" value="ECO:0007669"/>
    <property type="project" value="UniProtKB-KW"/>
</dbReference>
<comment type="similarity">
    <text evidence="5">Belongs to the phosphatase and actin regulator family.</text>
</comment>
<evidence type="ECO:0000256" key="5">
    <source>
        <dbReference type="RuleBase" id="RU301113"/>
    </source>
</evidence>